<accession>A0AAN5I4Z9</accession>
<evidence type="ECO:0000313" key="4">
    <source>
        <dbReference type="Proteomes" id="UP001328107"/>
    </source>
</evidence>
<feature type="non-terminal residue" evidence="3">
    <location>
        <position position="1"/>
    </location>
</feature>
<keyword evidence="4" id="KW-1185">Reference proteome</keyword>
<dbReference type="EMBL" id="BTRK01000005">
    <property type="protein sequence ID" value="GMR52462.1"/>
    <property type="molecule type" value="Genomic_DNA"/>
</dbReference>
<evidence type="ECO:0000256" key="1">
    <source>
        <dbReference type="SAM" id="MobiDB-lite"/>
    </source>
</evidence>
<feature type="region of interest" description="Disordered" evidence="1">
    <location>
        <begin position="1"/>
        <end position="26"/>
    </location>
</feature>
<proteinExistence type="predicted"/>
<reference evidence="3" key="2">
    <citation type="submission" date="2023-06" db="EMBL/GenBank/DDBJ databases">
        <title>Genome assembly of Pristionchus species.</title>
        <authorList>
            <person name="Yoshida K."/>
            <person name="Sommer R.J."/>
        </authorList>
    </citation>
    <scope>NUCLEOTIDE SEQUENCE</scope>
    <source>
        <strain evidence="3">RS5460</strain>
    </source>
</reference>
<name>A0AAN5I4Z9_9BILA</name>
<evidence type="ECO:0000313" key="3">
    <source>
        <dbReference type="EMBL" id="GMR52467.1"/>
    </source>
</evidence>
<gene>
    <name evidence="2" type="ORF">PMAYCL1PPCAC_22657</name>
    <name evidence="3" type="ORF">PMAYCL1PPCAC_22662</name>
</gene>
<evidence type="ECO:0000313" key="2">
    <source>
        <dbReference type="EMBL" id="GMR52462.1"/>
    </source>
</evidence>
<sequence length="137" mass="15257">PSCRRRDSRVATPRRASGWGLPPSPPDVSPTLQLVLHILRVLRTLVLVVPSREFDRTPEMIEDDLHALPKCVRAAETVEEDGGAHRPQVRVHNPECGVLLLVGLPMEHPHCEGDAQSEHDRHSIRPAIVPSSFLRRG</sequence>
<dbReference type="EMBL" id="BTRK01000005">
    <property type="protein sequence ID" value="GMR52467.1"/>
    <property type="molecule type" value="Genomic_DNA"/>
</dbReference>
<dbReference type="Proteomes" id="UP001328107">
    <property type="component" value="Unassembled WGS sequence"/>
</dbReference>
<comment type="caution">
    <text evidence="3">The sequence shown here is derived from an EMBL/GenBank/DDBJ whole genome shotgun (WGS) entry which is preliminary data.</text>
</comment>
<dbReference type="AlphaFoldDB" id="A0AAN5I4Z9"/>
<protein>
    <submittedName>
        <fullName evidence="3">Uncharacterized protein</fullName>
    </submittedName>
</protein>
<organism evidence="3 4">
    <name type="scientific">Pristionchus mayeri</name>
    <dbReference type="NCBI Taxonomy" id="1317129"/>
    <lineage>
        <taxon>Eukaryota</taxon>
        <taxon>Metazoa</taxon>
        <taxon>Ecdysozoa</taxon>
        <taxon>Nematoda</taxon>
        <taxon>Chromadorea</taxon>
        <taxon>Rhabditida</taxon>
        <taxon>Rhabditina</taxon>
        <taxon>Diplogasteromorpha</taxon>
        <taxon>Diplogasteroidea</taxon>
        <taxon>Neodiplogasteridae</taxon>
        <taxon>Pristionchus</taxon>
    </lineage>
</organism>
<reference evidence="4" key="1">
    <citation type="submission" date="2022-10" db="EMBL/GenBank/DDBJ databases">
        <title>Genome assembly of Pristionchus species.</title>
        <authorList>
            <person name="Yoshida K."/>
            <person name="Sommer R.J."/>
        </authorList>
    </citation>
    <scope>NUCLEOTIDE SEQUENCE [LARGE SCALE GENOMIC DNA]</scope>
    <source>
        <strain evidence="4">RS5460</strain>
    </source>
</reference>